<comment type="similarity">
    <text evidence="1 7">Belongs to the thioredoxin family.</text>
</comment>
<dbReference type="OrthoDB" id="9790390at2"/>
<proteinExistence type="inferred from homology"/>
<keyword evidence="12" id="KW-1185">Reference proteome</keyword>
<dbReference type="GO" id="GO:0015035">
    <property type="term" value="F:protein-disulfide reductase activity"/>
    <property type="evidence" value="ECO:0007669"/>
    <property type="project" value="UniProtKB-UniRule"/>
</dbReference>
<dbReference type="RefSeq" id="WP_123609465.1">
    <property type="nucleotide sequence ID" value="NZ_RJVG01000005.1"/>
</dbReference>
<keyword evidence="4 9" id="KW-1015">Disulfide bond</keyword>
<dbReference type="PROSITE" id="PS51352">
    <property type="entry name" value="THIOREDOXIN_2"/>
    <property type="match status" value="1"/>
</dbReference>
<feature type="disulfide bond" description="Redox-active" evidence="9">
    <location>
        <begin position="30"/>
        <end position="33"/>
    </location>
</feature>
<dbReference type="GO" id="GO:0045454">
    <property type="term" value="P:cell redox homeostasis"/>
    <property type="evidence" value="ECO:0007669"/>
    <property type="project" value="TreeGrafter"/>
</dbReference>
<protein>
    <recommendedName>
        <fullName evidence="6 7">Thioredoxin</fullName>
    </recommendedName>
</protein>
<dbReference type="Gene3D" id="3.40.30.10">
    <property type="entry name" value="Glutaredoxin"/>
    <property type="match status" value="1"/>
</dbReference>
<gene>
    <name evidence="11" type="ORF">EDD66_105235</name>
</gene>
<evidence type="ECO:0000256" key="8">
    <source>
        <dbReference type="PIRSR" id="PIRSR000077-1"/>
    </source>
</evidence>
<keyword evidence="5 9" id="KW-0676">Redox-active center</keyword>
<feature type="site" description="Contributes to redox potential value" evidence="8">
    <location>
        <position position="32"/>
    </location>
</feature>
<dbReference type="PIRSF" id="PIRSF000077">
    <property type="entry name" value="Thioredoxin"/>
    <property type="match status" value="1"/>
</dbReference>
<organism evidence="11 12">
    <name type="scientific">Mobilisporobacter senegalensis</name>
    <dbReference type="NCBI Taxonomy" id="1329262"/>
    <lineage>
        <taxon>Bacteria</taxon>
        <taxon>Bacillati</taxon>
        <taxon>Bacillota</taxon>
        <taxon>Clostridia</taxon>
        <taxon>Lachnospirales</taxon>
        <taxon>Lachnospiraceae</taxon>
        <taxon>Mobilisporobacter</taxon>
    </lineage>
</organism>
<name>A0A3N1XNP7_9FIRM</name>
<evidence type="ECO:0000256" key="5">
    <source>
        <dbReference type="ARBA" id="ARBA00023284"/>
    </source>
</evidence>
<feature type="domain" description="Thioredoxin" evidence="10">
    <location>
        <begin position="1"/>
        <end position="105"/>
    </location>
</feature>
<dbReference type="PANTHER" id="PTHR45663">
    <property type="entry name" value="GEO12009P1"/>
    <property type="match status" value="1"/>
</dbReference>
<dbReference type="NCBIfam" id="TIGR01068">
    <property type="entry name" value="thioredoxin"/>
    <property type="match status" value="1"/>
</dbReference>
<feature type="site" description="Contributes to redox potential value" evidence="8">
    <location>
        <position position="31"/>
    </location>
</feature>
<evidence type="ECO:0000256" key="9">
    <source>
        <dbReference type="PIRSR" id="PIRSR000077-4"/>
    </source>
</evidence>
<dbReference type="Pfam" id="PF00085">
    <property type="entry name" value="Thioredoxin"/>
    <property type="match status" value="1"/>
</dbReference>
<evidence type="ECO:0000256" key="6">
    <source>
        <dbReference type="NCBIfam" id="TIGR01068"/>
    </source>
</evidence>
<dbReference type="PANTHER" id="PTHR45663:SF11">
    <property type="entry name" value="GEO12009P1"/>
    <property type="match status" value="1"/>
</dbReference>
<feature type="site" description="Deprotonates C-terminal active site Cys" evidence="8">
    <location>
        <position position="24"/>
    </location>
</feature>
<dbReference type="SUPFAM" id="SSF52833">
    <property type="entry name" value="Thioredoxin-like"/>
    <property type="match status" value="1"/>
</dbReference>
<keyword evidence="3" id="KW-0249">Electron transport</keyword>
<feature type="active site" description="Nucleophile" evidence="8">
    <location>
        <position position="30"/>
    </location>
</feature>
<dbReference type="EMBL" id="RJVG01000005">
    <property type="protein sequence ID" value="ROR28294.1"/>
    <property type="molecule type" value="Genomic_DNA"/>
</dbReference>
<evidence type="ECO:0000256" key="3">
    <source>
        <dbReference type="ARBA" id="ARBA00022982"/>
    </source>
</evidence>
<reference evidence="11 12" key="1">
    <citation type="submission" date="2018-11" db="EMBL/GenBank/DDBJ databases">
        <title>Genomic Encyclopedia of Type Strains, Phase IV (KMG-IV): sequencing the most valuable type-strain genomes for metagenomic binning, comparative biology and taxonomic classification.</title>
        <authorList>
            <person name="Goeker M."/>
        </authorList>
    </citation>
    <scope>NUCLEOTIDE SEQUENCE [LARGE SCALE GENOMIC DNA]</scope>
    <source>
        <strain evidence="11 12">DSM 26537</strain>
    </source>
</reference>
<accession>A0A3N1XNP7</accession>
<evidence type="ECO:0000259" key="10">
    <source>
        <dbReference type="PROSITE" id="PS51352"/>
    </source>
</evidence>
<feature type="active site" description="Nucleophile" evidence="8">
    <location>
        <position position="33"/>
    </location>
</feature>
<evidence type="ECO:0000256" key="7">
    <source>
        <dbReference type="PIRNR" id="PIRNR000077"/>
    </source>
</evidence>
<dbReference type="InterPro" id="IPR036249">
    <property type="entry name" value="Thioredoxin-like_sf"/>
</dbReference>
<evidence type="ECO:0000256" key="2">
    <source>
        <dbReference type="ARBA" id="ARBA00022448"/>
    </source>
</evidence>
<dbReference type="InterPro" id="IPR013766">
    <property type="entry name" value="Thioredoxin_domain"/>
</dbReference>
<dbReference type="CDD" id="cd02947">
    <property type="entry name" value="TRX_family"/>
    <property type="match status" value="1"/>
</dbReference>
<evidence type="ECO:0000313" key="12">
    <source>
        <dbReference type="Proteomes" id="UP000273083"/>
    </source>
</evidence>
<keyword evidence="2" id="KW-0813">Transport</keyword>
<dbReference type="GO" id="GO:0005829">
    <property type="term" value="C:cytosol"/>
    <property type="evidence" value="ECO:0007669"/>
    <property type="project" value="TreeGrafter"/>
</dbReference>
<dbReference type="InterPro" id="IPR005746">
    <property type="entry name" value="Thioredoxin"/>
</dbReference>
<evidence type="ECO:0000256" key="1">
    <source>
        <dbReference type="ARBA" id="ARBA00008987"/>
    </source>
</evidence>
<sequence length="105" mass="12185">MAVRVNESNFEEEVLKTQELVLVDFYSDSCIPCKQISPILGELEEQYKSQIKIVKVNVNFDESIASNYKVMVSPTIVFIKEGREINRTRGFTKREELKEIINKII</sequence>
<evidence type="ECO:0000313" key="11">
    <source>
        <dbReference type="EMBL" id="ROR28294.1"/>
    </source>
</evidence>
<dbReference type="Proteomes" id="UP000273083">
    <property type="component" value="Unassembled WGS sequence"/>
</dbReference>
<evidence type="ECO:0000256" key="4">
    <source>
        <dbReference type="ARBA" id="ARBA00023157"/>
    </source>
</evidence>
<comment type="caution">
    <text evidence="11">The sequence shown here is derived from an EMBL/GenBank/DDBJ whole genome shotgun (WGS) entry which is preliminary data.</text>
</comment>
<dbReference type="AlphaFoldDB" id="A0A3N1XNP7"/>